<dbReference type="HOGENOM" id="CLU_112481_1_0_11"/>
<dbReference type="SUPFAM" id="SSF53474">
    <property type="entry name" value="alpha/beta-Hydrolases"/>
    <property type="match status" value="1"/>
</dbReference>
<accession>N0E3M4</accession>
<dbReference type="STRING" id="1193181.BN10_960012"/>
<dbReference type="PANTHER" id="PTHR46623:SF6">
    <property type="entry name" value="ALPHA_BETA-HYDROLASES SUPERFAMILY PROTEIN"/>
    <property type="match status" value="1"/>
</dbReference>
<protein>
    <recommendedName>
        <fullName evidence="1">Dienelactone hydrolase domain-containing protein</fullName>
    </recommendedName>
</protein>
<name>N0E3M4_9MICO</name>
<dbReference type="OrthoDB" id="2834584at2"/>
<dbReference type="RefSeq" id="WP_010851318.1">
    <property type="nucleotide sequence ID" value="NZ_HF570956.1"/>
</dbReference>
<dbReference type="EMBL" id="CAIZ01000170">
    <property type="protein sequence ID" value="CCH71492.1"/>
    <property type="molecule type" value="Genomic_DNA"/>
</dbReference>
<dbReference type="Gene3D" id="3.40.50.1820">
    <property type="entry name" value="alpha/beta hydrolase"/>
    <property type="match status" value="1"/>
</dbReference>
<dbReference type="GO" id="GO:0016787">
    <property type="term" value="F:hydrolase activity"/>
    <property type="evidence" value="ECO:0007669"/>
    <property type="project" value="InterPro"/>
</dbReference>
<dbReference type="InterPro" id="IPR051049">
    <property type="entry name" value="Dienelactone_hydrolase-like"/>
</dbReference>
<evidence type="ECO:0000259" key="1">
    <source>
        <dbReference type="Pfam" id="PF01738"/>
    </source>
</evidence>
<comment type="caution">
    <text evidence="2">The sequence shown here is derived from an EMBL/GenBank/DDBJ whole genome shotgun (WGS) entry which is preliminary data.</text>
</comment>
<proteinExistence type="predicted"/>
<evidence type="ECO:0000313" key="3">
    <source>
        <dbReference type="Proteomes" id="UP000013167"/>
    </source>
</evidence>
<organism evidence="2 3">
    <name type="scientific">Phycicoccus elongatus Lp2</name>
    <dbReference type="NCBI Taxonomy" id="1193181"/>
    <lineage>
        <taxon>Bacteria</taxon>
        <taxon>Bacillati</taxon>
        <taxon>Actinomycetota</taxon>
        <taxon>Actinomycetes</taxon>
        <taxon>Micrococcales</taxon>
        <taxon>Intrasporangiaceae</taxon>
        <taxon>Phycicoccus</taxon>
    </lineage>
</organism>
<feature type="domain" description="Dienelactone hydrolase" evidence="1">
    <location>
        <begin position="3"/>
        <end position="197"/>
    </location>
</feature>
<dbReference type="InterPro" id="IPR002925">
    <property type="entry name" value="Dienelactn_hydro"/>
</dbReference>
<dbReference type="Proteomes" id="UP000013167">
    <property type="component" value="Unassembled WGS sequence"/>
</dbReference>
<dbReference type="PANTHER" id="PTHR46623">
    <property type="entry name" value="CARBOXYMETHYLENEBUTENOLIDASE-RELATED"/>
    <property type="match status" value="1"/>
</dbReference>
<keyword evidence="3" id="KW-1185">Reference proteome</keyword>
<dbReference type="AlphaFoldDB" id="N0E3M4"/>
<dbReference type="InterPro" id="IPR029058">
    <property type="entry name" value="AB_hydrolase_fold"/>
</dbReference>
<dbReference type="Pfam" id="PF01738">
    <property type="entry name" value="DLH"/>
    <property type="match status" value="1"/>
</dbReference>
<sequence>MATVLLLHSALGRRPAITGLAETIRSLGHEAVAPDLFEGAVFDGGTDGYAAAMAHLEADGEAAASRVTQVYAALTGPVVVLGFSWGAGQAQRLAETEPGVVGALLVGGGGRYGGTWDDGGRWRPGIPLAVHHAIADEWVDADPLAALVREAATNGSDVSDYVYPGSGHLFMDPELTTEFDAEGAELFAARVQGFLSRFA</sequence>
<dbReference type="eggNOG" id="COG0412">
    <property type="taxonomic scope" value="Bacteria"/>
</dbReference>
<evidence type="ECO:0000313" key="2">
    <source>
        <dbReference type="EMBL" id="CCH71492.1"/>
    </source>
</evidence>
<gene>
    <name evidence="2" type="ORF">BN10_960012</name>
</gene>
<reference evidence="2 3" key="1">
    <citation type="journal article" date="2013" name="ISME J.">
        <title>A metabolic model for members of the genus Tetrasphaera involved in enhanced biological phosphorus removal.</title>
        <authorList>
            <person name="Kristiansen R."/>
            <person name="Nguyen H.T.T."/>
            <person name="Saunders A.M."/>
            <person name="Nielsen J.L."/>
            <person name="Wimmer R."/>
            <person name="Le V.Q."/>
            <person name="McIlroy S.J."/>
            <person name="Petrovski S."/>
            <person name="Seviour R.J."/>
            <person name="Calteau A."/>
            <person name="Nielsen K.L."/>
            <person name="Nielsen P.H."/>
        </authorList>
    </citation>
    <scope>NUCLEOTIDE SEQUENCE [LARGE SCALE GENOMIC DNA]</scope>
    <source>
        <strain evidence="2 3">Lp2</strain>
    </source>
</reference>